<protein>
    <submittedName>
        <fullName evidence="2">Uncharacterized protein</fullName>
    </submittedName>
</protein>
<dbReference type="Proteomes" id="UP001055439">
    <property type="component" value="Chromosome 1"/>
</dbReference>
<accession>A0A9E7JBN0</accession>
<dbReference type="EMBL" id="CP097502">
    <property type="protein sequence ID" value="URD75238.1"/>
    <property type="molecule type" value="Genomic_DNA"/>
</dbReference>
<keyword evidence="3" id="KW-1185">Reference proteome</keyword>
<evidence type="ECO:0000313" key="2">
    <source>
        <dbReference type="EMBL" id="URD75238.1"/>
    </source>
</evidence>
<proteinExistence type="predicted"/>
<dbReference type="AlphaFoldDB" id="A0A9E7JBN0"/>
<feature type="region of interest" description="Disordered" evidence="1">
    <location>
        <begin position="20"/>
        <end position="44"/>
    </location>
</feature>
<reference evidence="2" key="1">
    <citation type="submission" date="2022-05" db="EMBL/GenBank/DDBJ databases">
        <title>The Musa troglodytarum L. genome provides insights into the mechanism of non-climacteric behaviour and enrichment of carotenoids.</title>
        <authorList>
            <person name="Wang J."/>
        </authorList>
    </citation>
    <scope>NUCLEOTIDE SEQUENCE</scope>
    <source>
        <tissue evidence="2">Leaf</tissue>
    </source>
</reference>
<gene>
    <name evidence="2" type="ORF">MUK42_35062</name>
</gene>
<name>A0A9E7JBN0_9LILI</name>
<evidence type="ECO:0000313" key="3">
    <source>
        <dbReference type="Proteomes" id="UP001055439"/>
    </source>
</evidence>
<organism evidence="2 3">
    <name type="scientific">Musa troglodytarum</name>
    <name type="common">fe'i banana</name>
    <dbReference type="NCBI Taxonomy" id="320322"/>
    <lineage>
        <taxon>Eukaryota</taxon>
        <taxon>Viridiplantae</taxon>
        <taxon>Streptophyta</taxon>
        <taxon>Embryophyta</taxon>
        <taxon>Tracheophyta</taxon>
        <taxon>Spermatophyta</taxon>
        <taxon>Magnoliopsida</taxon>
        <taxon>Liliopsida</taxon>
        <taxon>Zingiberales</taxon>
        <taxon>Musaceae</taxon>
        <taxon>Musa</taxon>
    </lineage>
</organism>
<evidence type="ECO:0000256" key="1">
    <source>
        <dbReference type="SAM" id="MobiDB-lite"/>
    </source>
</evidence>
<sequence>MSLVPCHYWLRRYRSMLPAPSARDSAGKEGGAGEASSPEKGEEVRVSVQSSCGILREVVFRRL</sequence>